<dbReference type="Pfam" id="PF06082">
    <property type="entry name" value="YjbH"/>
    <property type="match status" value="1"/>
</dbReference>
<evidence type="ECO:0008006" key="2">
    <source>
        <dbReference type="Google" id="ProtNLM"/>
    </source>
</evidence>
<gene>
    <name evidence="1" type="ORF">LCGC14_0489050</name>
</gene>
<dbReference type="InterPro" id="IPR010344">
    <property type="entry name" value="YbjH"/>
</dbReference>
<dbReference type="AlphaFoldDB" id="A0A0F9UU34"/>
<organism evidence="1">
    <name type="scientific">marine sediment metagenome</name>
    <dbReference type="NCBI Taxonomy" id="412755"/>
    <lineage>
        <taxon>unclassified sequences</taxon>
        <taxon>metagenomes</taxon>
        <taxon>ecological metagenomes</taxon>
    </lineage>
</organism>
<accession>A0A0F9UU34</accession>
<protein>
    <recommendedName>
        <fullName evidence="2">Exopolysaccharide biosynthesis protein YbjH</fullName>
    </recommendedName>
</protein>
<name>A0A0F9UU34_9ZZZZ</name>
<reference evidence="1" key="1">
    <citation type="journal article" date="2015" name="Nature">
        <title>Complex archaea that bridge the gap between prokaryotes and eukaryotes.</title>
        <authorList>
            <person name="Spang A."/>
            <person name="Saw J.H."/>
            <person name="Jorgensen S.L."/>
            <person name="Zaremba-Niedzwiedzka K."/>
            <person name="Martijn J."/>
            <person name="Lind A.E."/>
            <person name="van Eijk R."/>
            <person name="Schleper C."/>
            <person name="Guy L."/>
            <person name="Ettema T.J."/>
        </authorList>
    </citation>
    <scope>NUCLEOTIDE SEQUENCE</scope>
</reference>
<evidence type="ECO:0000313" key="1">
    <source>
        <dbReference type="EMBL" id="KKN64696.1"/>
    </source>
</evidence>
<comment type="caution">
    <text evidence="1">The sequence shown here is derived from an EMBL/GenBank/DDBJ whole genome shotgun (WGS) entry which is preliminary data.</text>
</comment>
<proteinExistence type="predicted"/>
<dbReference type="EMBL" id="LAZR01000546">
    <property type="protein sequence ID" value="KKN64696.1"/>
    <property type="molecule type" value="Genomic_DNA"/>
</dbReference>
<sequence>MQGHLRKLACTMLAGVFGVVSLSQTSAQSLSTYGTPGLIEMPTARVLKDGDLAFTASAFGPNYRYSATFQVLPRLYGTFRYSRIKDISSSAVLDGDTFDRSFDVHYQIWDETDVRPAFAVGLRDFLGTGILSSEYFVATKSFGSKLEVTGGLGWGRLAGRNSFSNPFSVLSERFDTRTRDANRGGQLETGNWFSGPTSPFVGVKWNLSDQATLFAEYSPDEYTRESVNTGIDVSSPINVGLEYRFKNGVNLKGFVVGGHEVGAQLSYIINPKTPSVPGGLEQAPRTVGARNRLAIAEWNNAAAGGGRNAVETVLQRVLAEDGLELQGFIMSGTRATVRVENSRFNNEAQAAGRTARAMAVTLPPAIEEFTVVFLERGVPLSQIVTQRSDLEELQYDYDGAWRSLARARLEDGHTQGRDGELADIYPVFDTSFGPYLATSYFDPNSPIRADFGVQLKMDYRPRPGLTFAGRFRYPLVGNIADSFRVSDSVIEPVRTNAVRYAKESDLEVNSLTAEYLFRPGKDLFGRVSAGYLEGMFGGVSTEVLWYPMASRLALGAELNYVKQRDFDMLFGFQDYDVVTGHASAYYDLGNGFYGQLDVGRYLAGDYGATLSLDREFNNGFKVGGYFTLTDVSFDDFGEGSFDKGLRFEVPLSWITGRPSRTKIQQTIKPITRDGGARLAVANRLHGVVRDYRGKELRDSWGRYLR</sequence>